<name>A0A517Y1U2_9BACT</name>
<accession>A0A517Y1U2</accession>
<dbReference type="Gene3D" id="1.10.1740.10">
    <property type="match status" value="1"/>
</dbReference>
<dbReference type="KEGG" id="uli:ETAA1_57420"/>
<feature type="domain" description="RNA polymerase sigma-70 ECF-like HTH" evidence="2">
    <location>
        <begin position="9"/>
        <end position="197"/>
    </location>
</feature>
<dbReference type="AlphaFoldDB" id="A0A517Y1U2"/>
<protein>
    <submittedName>
        <fullName evidence="3">ECF sigma factor</fullName>
    </submittedName>
</protein>
<reference evidence="3 4" key="1">
    <citation type="submission" date="2019-02" db="EMBL/GenBank/DDBJ databases">
        <title>Deep-cultivation of Planctomycetes and their phenomic and genomic characterization uncovers novel biology.</title>
        <authorList>
            <person name="Wiegand S."/>
            <person name="Jogler M."/>
            <person name="Boedeker C."/>
            <person name="Pinto D."/>
            <person name="Vollmers J."/>
            <person name="Rivas-Marin E."/>
            <person name="Kohn T."/>
            <person name="Peeters S.H."/>
            <person name="Heuer A."/>
            <person name="Rast P."/>
            <person name="Oberbeckmann S."/>
            <person name="Bunk B."/>
            <person name="Jeske O."/>
            <person name="Meyerdierks A."/>
            <person name="Storesund J.E."/>
            <person name="Kallscheuer N."/>
            <person name="Luecker S."/>
            <person name="Lage O.M."/>
            <person name="Pohl T."/>
            <person name="Merkel B.J."/>
            <person name="Hornburger P."/>
            <person name="Mueller R.-W."/>
            <person name="Bruemmer F."/>
            <person name="Labrenz M."/>
            <person name="Spormann A.M."/>
            <person name="Op den Camp H."/>
            <person name="Overmann J."/>
            <person name="Amann R."/>
            <person name="Jetten M.S.M."/>
            <person name="Mascher T."/>
            <person name="Medema M.H."/>
            <person name="Devos D.P."/>
            <person name="Kaster A.-K."/>
            <person name="Ovreas L."/>
            <person name="Rohde M."/>
            <person name="Galperin M.Y."/>
            <person name="Jogler C."/>
        </authorList>
    </citation>
    <scope>NUCLEOTIDE SEQUENCE [LARGE SCALE GENOMIC DNA]</scope>
    <source>
        <strain evidence="3 4">ETA_A1</strain>
    </source>
</reference>
<feature type="region of interest" description="Disordered" evidence="1">
    <location>
        <begin position="104"/>
        <end position="127"/>
    </location>
</feature>
<evidence type="ECO:0000313" key="4">
    <source>
        <dbReference type="Proteomes" id="UP000319576"/>
    </source>
</evidence>
<evidence type="ECO:0000259" key="2">
    <source>
        <dbReference type="Pfam" id="PF07638"/>
    </source>
</evidence>
<dbReference type="RefSeq" id="WP_145243960.1">
    <property type="nucleotide sequence ID" value="NZ_CP036273.1"/>
</dbReference>
<sequence>MSPDSDSILLGRLKAGDDPAAAAAVWERYFDRLAGLARGRLSARARRVADGEDVALSAFDSFFRGVAGGRFPRLEDRDDLWQVLVLLTERKAVDRARRAGAAKRGGGAVRGDSVFADPDGGPGGLDQLPGGDPDPAFAALFADECDRLLHRLADPDLAQLALLKLEGLTNEEAATRIGRTLRSVQRKLETIRKIWEQAAADDV</sequence>
<evidence type="ECO:0000256" key="1">
    <source>
        <dbReference type="SAM" id="MobiDB-lite"/>
    </source>
</evidence>
<gene>
    <name evidence="3" type="ORF">ETAA1_57420</name>
</gene>
<dbReference type="EMBL" id="CP036273">
    <property type="protein sequence ID" value="QDU23735.1"/>
    <property type="molecule type" value="Genomic_DNA"/>
</dbReference>
<dbReference type="Pfam" id="PF07638">
    <property type="entry name" value="Sigma70_ECF"/>
    <property type="match status" value="1"/>
</dbReference>
<proteinExistence type="predicted"/>
<evidence type="ECO:0000313" key="3">
    <source>
        <dbReference type="EMBL" id="QDU23735.1"/>
    </source>
</evidence>
<dbReference type="Proteomes" id="UP000319576">
    <property type="component" value="Chromosome"/>
</dbReference>
<dbReference type="OrthoDB" id="291381at2"/>
<keyword evidence="4" id="KW-1185">Reference proteome</keyword>
<dbReference type="InterPro" id="IPR053812">
    <property type="entry name" value="HTH_Sigma70_ECF-like"/>
</dbReference>
<organism evidence="3 4">
    <name type="scientific">Urbifossiella limnaea</name>
    <dbReference type="NCBI Taxonomy" id="2528023"/>
    <lineage>
        <taxon>Bacteria</taxon>
        <taxon>Pseudomonadati</taxon>
        <taxon>Planctomycetota</taxon>
        <taxon>Planctomycetia</taxon>
        <taxon>Gemmatales</taxon>
        <taxon>Gemmataceae</taxon>
        <taxon>Urbifossiella</taxon>
    </lineage>
</organism>